<organism evidence="2">
    <name type="scientific">marine metagenome</name>
    <dbReference type="NCBI Taxonomy" id="408172"/>
    <lineage>
        <taxon>unclassified sequences</taxon>
        <taxon>metagenomes</taxon>
        <taxon>ecological metagenomes</taxon>
    </lineage>
</organism>
<name>A0A382I6B2_9ZZZZ</name>
<protein>
    <recommendedName>
        <fullName evidence="1">Radical SAM domain-containing protein</fullName>
    </recommendedName>
</protein>
<dbReference type="AlphaFoldDB" id="A0A382I6B2"/>
<feature type="domain" description="Radical SAM" evidence="1">
    <location>
        <begin position="56"/>
        <end position="201"/>
    </location>
</feature>
<gene>
    <name evidence="2" type="ORF">METZ01_LOCUS247095</name>
</gene>
<feature type="non-terminal residue" evidence="2">
    <location>
        <position position="202"/>
    </location>
</feature>
<dbReference type="PANTHER" id="PTHR42731:SF1">
    <property type="entry name" value="RADICAL SAM DOMAIN PROTEIN"/>
    <property type="match status" value="1"/>
</dbReference>
<accession>A0A382I6B2</accession>
<dbReference type="Pfam" id="PF19864">
    <property type="entry name" value="Radical_SAM_N2"/>
    <property type="match status" value="1"/>
</dbReference>
<proteinExistence type="predicted"/>
<reference evidence="2" key="1">
    <citation type="submission" date="2018-05" db="EMBL/GenBank/DDBJ databases">
        <authorList>
            <person name="Lanie J.A."/>
            <person name="Ng W.-L."/>
            <person name="Kazmierczak K.M."/>
            <person name="Andrzejewski T.M."/>
            <person name="Davidsen T.M."/>
            <person name="Wayne K.J."/>
            <person name="Tettelin H."/>
            <person name="Glass J.I."/>
            <person name="Rusch D."/>
            <person name="Podicherti R."/>
            <person name="Tsui H.-C.T."/>
            <person name="Winkler M.E."/>
        </authorList>
    </citation>
    <scope>NUCLEOTIDE SEQUENCE</scope>
</reference>
<dbReference type="EMBL" id="UINC01065015">
    <property type="protein sequence ID" value="SVB94241.1"/>
    <property type="molecule type" value="Genomic_DNA"/>
</dbReference>
<evidence type="ECO:0000313" key="2">
    <source>
        <dbReference type="EMBL" id="SVB94241.1"/>
    </source>
</evidence>
<dbReference type="InterPro" id="IPR045784">
    <property type="entry name" value="Radical_SAM_N2"/>
</dbReference>
<dbReference type="PANTHER" id="PTHR42731">
    <property type="entry name" value="SLL1084 PROTEIN"/>
    <property type="match status" value="1"/>
</dbReference>
<evidence type="ECO:0000259" key="1">
    <source>
        <dbReference type="Pfam" id="PF19864"/>
    </source>
</evidence>
<sequence length="202" mass="22791">MSSLWDELEQFLDDVEKPARYIGGEDGAIDPEHSPEKASWLLIYPDTYEIGLPNQGLQILYEILNERDDSVAERSYAPWVDMSREMRKRKIPLFSVDTHRAAGEFDILAFNLSAELVYTNLLECLDLSDVPLYSKDRNAEHPIVIAGGHCTYNPEPFADFIDIAVLGDGEEVVGEISEIFSHWKSKSGKELDRSGLLRELAG</sequence>